<evidence type="ECO:0000256" key="10">
    <source>
        <dbReference type="SAM" id="MobiDB-lite"/>
    </source>
</evidence>
<protein>
    <recommendedName>
        <fullName evidence="11">PHD-type domain-containing protein</fullName>
    </recommendedName>
</protein>
<dbReference type="InParanoid" id="W2RNU9"/>
<evidence type="ECO:0000256" key="1">
    <source>
        <dbReference type="ARBA" id="ARBA00004123"/>
    </source>
</evidence>
<keyword evidence="13" id="KW-1185">Reference proteome</keyword>
<dbReference type="PANTHER" id="PTHR10333">
    <property type="entry name" value="INHIBITOR OF GROWTH PROTEIN"/>
    <property type="match status" value="1"/>
</dbReference>
<dbReference type="RefSeq" id="XP_008720321.1">
    <property type="nucleotide sequence ID" value="XM_008722099.1"/>
</dbReference>
<keyword evidence="4 9" id="KW-0863">Zinc-finger</keyword>
<dbReference type="PROSITE" id="PS50016">
    <property type="entry name" value="ZF_PHD_2"/>
    <property type="match status" value="1"/>
</dbReference>
<organism evidence="12 13">
    <name type="scientific">Cyphellophora europaea (strain CBS 101466)</name>
    <name type="common">Phialophora europaea</name>
    <dbReference type="NCBI Taxonomy" id="1220924"/>
    <lineage>
        <taxon>Eukaryota</taxon>
        <taxon>Fungi</taxon>
        <taxon>Dikarya</taxon>
        <taxon>Ascomycota</taxon>
        <taxon>Pezizomycotina</taxon>
        <taxon>Eurotiomycetes</taxon>
        <taxon>Chaetothyriomycetidae</taxon>
        <taxon>Chaetothyriales</taxon>
        <taxon>Cyphellophoraceae</taxon>
        <taxon>Cyphellophora</taxon>
    </lineage>
</organism>
<dbReference type="OrthoDB" id="5411773at2759"/>
<dbReference type="InterPro" id="IPR013083">
    <property type="entry name" value="Znf_RING/FYVE/PHD"/>
</dbReference>
<evidence type="ECO:0000256" key="7">
    <source>
        <dbReference type="PIRSR" id="PIRSR628651-50"/>
    </source>
</evidence>
<feature type="binding site" evidence="8">
    <location>
        <position position="150"/>
    </location>
    <ligand>
        <name>Zn(2+)</name>
        <dbReference type="ChEBI" id="CHEBI:29105"/>
        <label>2</label>
    </ligand>
</feature>
<reference evidence="12 13" key="1">
    <citation type="submission" date="2013-03" db="EMBL/GenBank/DDBJ databases">
        <title>The Genome Sequence of Phialophora europaea CBS 101466.</title>
        <authorList>
            <consortium name="The Broad Institute Genomics Platform"/>
            <person name="Cuomo C."/>
            <person name="de Hoog S."/>
            <person name="Gorbushina A."/>
            <person name="Walker B."/>
            <person name="Young S.K."/>
            <person name="Zeng Q."/>
            <person name="Gargeya S."/>
            <person name="Fitzgerald M."/>
            <person name="Haas B."/>
            <person name="Abouelleil A."/>
            <person name="Allen A.W."/>
            <person name="Alvarado L."/>
            <person name="Arachchi H.M."/>
            <person name="Berlin A.M."/>
            <person name="Chapman S.B."/>
            <person name="Gainer-Dewar J."/>
            <person name="Goldberg J."/>
            <person name="Griggs A."/>
            <person name="Gujja S."/>
            <person name="Hansen M."/>
            <person name="Howarth C."/>
            <person name="Imamovic A."/>
            <person name="Ireland A."/>
            <person name="Larimer J."/>
            <person name="McCowan C."/>
            <person name="Murphy C."/>
            <person name="Pearson M."/>
            <person name="Poon T.W."/>
            <person name="Priest M."/>
            <person name="Roberts A."/>
            <person name="Saif S."/>
            <person name="Shea T."/>
            <person name="Sisk P."/>
            <person name="Sykes S."/>
            <person name="Wortman J."/>
            <person name="Nusbaum C."/>
            <person name="Birren B."/>
        </authorList>
    </citation>
    <scope>NUCLEOTIDE SEQUENCE [LARGE SCALE GENOMIC DNA]</scope>
    <source>
        <strain evidence="12 13">CBS 101466</strain>
    </source>
</reference>
<evidence type="ECO:0000256" key="9">
    <source>
        <dbReference type="PROSITE-ProRule" id="PRU00146"/>
    </source>
</evidence>
<gene>
    <name evidence="12" type="ORF">HMPREF1541_07776</name>
</gene>
<dbReference type="VEuPathDB" id="FungiDB:HMPREF1541_07776"/>
<sequence length="192" mass="21724">MSADTRITRSKSLSAEPTMTRKKSTRNRRVAAKAHAVPANPEANDETLRIVVPGDDIANIINNMANTAINGVHSEAATHKAIRSAQKQAIQALDNLYVSIDDRAEIARGHNNGTPEELMEEVTKARKEAESVKPDYCFCRKPEDGWMVACDAPECHYEWFHEACVHALIQEKYWPRRRMEWYCPVCRVAAKF</sequence>
<evidence type="ECO:0000256" key="5">
    <source>
        <dbReference type="ARBA" id="ARBA00022833"/>
    </source>
</evidence>
<dbReference type="GO" id="GO:0000785">
    <property type="term" value="C:chromatin"/>
    <property type="evidence" value="ECO:0007669"/>
    <property type="project" value="UniProtKB-ARBA"/>
</dbReference>
<evidence type="ECO:0000256" key="6">
    <source>
        <dbReference type="ARBA" id="ARBA00023242"/>
    </source>
</evidence>
<dbReference type="AlphaFoldDB" id="W2RNU9"/>
<name>W2RNU9_CYPE1</name>
<keyword evidence="5 8" id="KW-0862">Zinc</keyword>
<feature type="binding site" evidence="8">
    <location>
        <position position="186"/>
    </location>
    <ligand>
        <name>Zn(2+)</name>
        <dbReference type="ChEBI" id="CHEBI:29105"/>
        <label>2</label>
    </ligand>
</feature>
<evidence type="ECO:0000256" key="8">
    <source>
        <dbReference type="PIRSR" id="PIRSR628651-51"/>
    </source>
</evidence>
<feature type="binding site" evidence="8">
    <location>
        <position position="155"/>
    </location>
    <ligand>
        <name>Zn(2+)</name>
        <dbReference type="ChEBI" id="CHEBI:29105"/>
        <label>2</label>
    </ligand>
</feature>
<feature type="site" description="Histone H3K4me3 binding" evidence="7">
    <location>
        <position position="159"/>
    </location>
</feature>
<evidence type="ECO:0000313" key="12">
    <source>
        <dbReference type="EMBL" id="ETN38152.1"/>
    </source>
</evidence>
<dbReference type="InterPro" id="IPR028651">
    <property type="entry name" value="ING_fam"/>
</dbReference>
<feature type="binding site" evidence="8">
    <location>
        <position position="164"/>
    </location>
    <ligand>
        <name>Zn(2+)</name>
        <dbReference type="ChEBI" id="CHEBI:29105"/>
        <label>1</label>
    </ligand>
</feature>
<proteinExistence type="inferred from homology"/>
<dbReference type="STRING" id="1220924.W2RNU9"/>
<dbReference type="PROSITE" id="PS01359">
    <property type="entry name" value="ZF_PHD_1"/>
    <property type="match status" value="1"/>
</dbReference>
<feature type="binding site" evidence="8">
    <location>
        <position position="161"/>
    </location>
    <ligand>
        <name>Zn(2+)</name>
        <dbReference type="ChEBI" id="CHEBI:29105"/>
        <label>1</label>
    </ligand>
</feature>
<dbReference type="EMBL" id="KB822723">
    <property type="protein sequence ID" value="ETN38152.1"/>
    <property type="molecule type" value="Genomic_DNA"/>
</dbReference>
<dbReference type="GeneID" id="19975115"/>
<feature type="domain" description="PHD-type" evidence="11">
    <location>
        <begin position="134"/>
        <end position="189"/>
    </location>
</feature>
<keyword evidence="3 8" id="KW-0479">Metal-binding</keyword>
<keyword evidence="6" id="KW-0539">Nucleus</keyword>
<feature type="region of interest" description="Disordered" evidence="10">
    <location>
        <begin position="1"/>
        <end position="42"/>
    </location>
</feature>
<dbReference type="InterPro" id="IPR019786">
    <property type="entry name" value="Zinc_finger_PHD-type_CS"/>
</dbReference>
<dbReference type="SMART" id="SM00249">
    <property type="entry name" value="PHD"/>
    <property type="match status" value="1"/>
</dbReference>
<evidence type="ECO:0000313" key="13">
    <source>
        <dbReference type="Proteomes" id="UP000030752"/>
    </source>
</evidence>
<dbReference type="InterPro" id="IPR011011">
    <property type="entry name" value="Znf_FYVE_PHD"/>
</dbReference>
<feature type="site" description="Histone H3K4me3 binding" evidence="7">
    <location>
        <position position="151"/>
    </location>
</feature>
<feature type="binding site" evidence="8">
    <location>
        <position position="139"/>
    </location>
    <ligand>
        <name>Zn(2+)</name>
        <dbReference type="ChEBI" id="CHEBI:29105"/>
        <label>1</label>
    </ligand>
</feature>
<dbReference type="InterPro" id="IPR001965">
    <property type="entry name" value="Znf_PHD"/>
</dbReference>
<dbReference type="Proteomes" id="UP000030752">
    <property type="component" value="Unassembled WGS sequence"/>
</dbReference>
<comment type="similarity">
    <text evidence="2">Belongs to the ING family.</text>
</comment>
<evidence type="ECO:0000256" key="3">
    <source>
        <dbReference type="ARBA" id="ARBA00022723"/>
    </source>
</evidence>
<feature type="site" description="Histone H3K4me3 binding" evidence="7">
    <location>
        <position position="136"/>
    </location>
</feature>
<evidence type="ECO:0000256" key="4">
    <source>
        <dbReference type="ARBA" id="ARBA00022771"/>
    </source>
</evidence>
<feature type="binding site" evidence="8">
    <location>
        <position position="137"/>
    </location>
    <ligand>
        <name>Zn(2+)</name>
        <dbReference type="ChEBI" id="CHEBI:29105"/>
        <label>1</label>
    </ligand>
</feature>
<evidence type="ECO:0000256" key="2">
    <source>
        <dbReference type="ARBA" id="ARBA00010210"/>
    </source>
</evidence>
<feature type="binding site" evidence="8">
    <location>
        <position position="183"/>
    </location>
    <ligand>
        <name>Zn(2+)</name>
        <dbReference type="ChEBI" id="CHEBI:29105"/>
        <label>2</label>
    </ligand>
</feature>
<dbReference type="GO" id="GO:0008270">
    <property type="term" value="F:zinc ion binding"/>
    <property type="evidence" value="ECO:0007669"/>
    <property type="project" value="UniProtKB-KW"/>
</dbReference>
<feature type="site" description="Histone H3K4me3 binding" evidence="7">
    <location>
        <position position="147"/>
    </location>
</feature>
<dbReference type="InterPro" id="IPR019787">
    <property type="entry name" value="Znf_PHD-finger"/>
</dbReference>
<dbReference type="GO" id="GO:0005634">
    <property type="term" value="C:nucleus"/>
    <property type="evidence" value="ECO:0007669"/>
    <property type="project" value="UniProtKB-SubCell"/>
</dbReference>
<dbReference type="HOGENOM" id="CLU_1415109_0_0_1"/>
<comment type="subcellular location">
    <subcellularLocation>
        <location evidence="1">Nucleus</location>
    </subcellularLocation>
</comment>
<dbReference type="eggNOG" id="KOG1973">
    <property type="taxonomic scope" value="Eukaryota"/>
</dbReference>
<evidence type="ECO:0000259" key="11">
    <source>
        <dbReference type="PROSITE" id="PS50016"/>
    </source>
</evidence>
<dbReference type="Gene3D" id="3.30.40.10">
    <property type="entry name" value="Zinc/RING finger domain, C3HC4 (zinc finger)"/>
    <property type="match status" value="1"/>
</dbReference>
<feature type="compositionally biased region" description="Basic residues" evidence="10">
    <location>
        <begin position="20"/>
        <end position="32"/>
    </location>
</feature>
<dbReference type="SUPFAM" id="SSF57903">
    <property type="entry name" value="FYVE/PHD zinc finger"/>
    <property type="match status" value="1"/>
</dbReference>
<accession>W2RNU9</accession>